<feature type="compositionally biased region" description="Basic and acidic residues" evidence="2">
    <location>
        <begin position="95"/>
        <end position="107"/>
    </location>
</feature>
<feature type="compositionally biased region" description="Polar residues" evidence="2">
    <location>
        <begin position="209"/>
        <end position="229"/>
    </location>
</feature>
<keyword evidence="1" id="KW-0175">Coiled coil</keyword>
<sequence>MASITLNGYAKHTDDDYLIIKPNRVIMSHVDSAVDILSEVETTNEHNKSKPTLTLSPGPSIKGPTSPTTPSSSQHAAALALLTSRISALQSELENAGKGREDNKKPSSDLALEPNKFSLKKEEKTSPIVDNFKIKYSMETDTTKADRSSRGHSDYYSDSNATPRTSDKPTIKDFPPISPSDTVFDSERLSRNTSAINSMYSIRSAHSRAPSNETSKNDFIQSPTFQLSSHRGRRNSDNDDLSGDERSAELERLEREHRKYIQVLKKEHKEDLERIENEHSMEIERTLREHRDELERTENESMNTLERTINDHRDEMEQVKKELAEKFKEQEERITIETARRRGAEKDELIRAHDEELNRIKSELERISSLKELAEQENETLKRRLSEDQQALRAQLDNQSSIEDLKHNYEQERRALEDQLMSVIQQKEEAEVSLSKYKRETENVLNEFKSQLEAVTIVSNEKDALEAENHRLQQEVGNLNAFKENAEDVLVKIKEEMGKSISELKSQLSEKADTESMLESLQIELDNSNNALSELQSHQVQNERKLRHAQEKCEDLQIDVANKKSAVENLERQLDRIKNEIEGTKREHERSMDILRSELDIAHRKDLNNLREKLESEYESARAKLTFEHDNAIMTLKRQNEELGRTIAENVVSVEALEAAAKRLEAAENSYQELNSKYHKSTKKSQDLTTEVASLRSKVEELESTKDILEEDKKMKDEEIEIMKNKLSQLHEENLALRADIKEVEATRNQFAGVIAAMKDEWENSYQLLKNQFSEAEQQRDKLQARVSELEHSSSSEVEQLKSSLSEKVREIEQVTAKFQAAEKQKDILSKMLEEHQNGMQTIMKDMAVDREQWTEKENEMALSLKEKDRILSEKLSLLEAARTDKEAMKQKLIEVGKEKMSVDNMIRELEGEKKQMEENMKKLESRLTDKTREYDRLKEQSTQWREADKQKRQLEQEIHEAKQGCGEKDLQINHLATEMEKKDAEIQQLNTLKKQLQAKIEGLEASQTRFNSKLRAAEADASTAMRNADNQVREMQNRLNNSENEIEELHSKITELKQKLIEKEGFRTPPRSPHSREDVNVRLSTATQTIMSLEKQVEKLKTIQDMLNSENAALKKSLSESETSQHAIMQTFEQSISQTEKTVSILRERLDTTQKECALEKDKLTQSHKELTESLQRRYSEQIAELKNTLQSYEKRDRDLSATVHDARDSADVKILRLQSQLTSFEKELKESKNECMKLNEALSQVQMSYLDAVNEKDQILKIKKELEKKLKSQEDDLQQLVAKNMDLVMQISMN</sequence>
<dbReference type="Gene3D" id="1.10.287.1490">
    <property type="match status" value="2"/>
</dbReference>
<gene>
    <name evidence="3" type="ORF">PBRASI_LOCUS5636</name>
</gene>
<dbReference type="Proteomes" id="UP000789739">
    <property type="component" value="Unassembled WGS sequence"/>
</dbReference>
<feature type="region of interest" description="Disordered" evidence="2">
    <location>
        <begin position="41"/>
        <end position="76"/>
    </location>
</feature>
<keyword evidence="4" id="KW-1185">Reference proteome</keyword>
<dbReference type="PANTHER" id="PTHR43941">
    <property type="entry name" value="STRUCTURAL MAINTENANCE OF CHROMOSOMES PROTEIN 2"/>
    <property type="match status" value="1"/>
</dbReference>
<feature type="compositionally biased region" description="Basic and acidic residues" evidence="2">
    <location>
        <begin position="141"/>
        <end position="155"/>
    </location>
</feature>
<name>A0A9N9BD16_9GLOM</name>
<evidence type="ECO:0000256" key="1">
    <source>
        <dbReference type="SAM" id="Coils"/>
    </source>
</evidence>
<dbReference type="EMBL" id="CAJVPI010000676">
    <property type="protein sequence ID" value="CAG8561913.1"/>
    <property type="molecule type" value="Genomic_DNA"/>
</dbReference>
<feature type="region of interest" description="Disordered" evidence="2">
    <location>
        <begin position="93"/>
        <end position="118"/>
    </location>
</feature>
<dbReference type="OrthoDB" id="78101at2759"/>
<feature type="coiled-coil region" evidence="1">
    <location>
        <begin position="879"/>
        <end position="1111"/>
    </location>
</feature>
<feature type="region of interest" description="Disordered" evidence="2">
    <location>
        <begin position="201"/>
        <end position="245"/>
    </location>
</feature>
<evidence type="ECO:0000256" key="2">
    <source>
        <dbReference type="SAM" id="MobiDB-lite"/>
    </source>
</evidence>
<feature type="region of interest" description="Disordered" evidence="2">
    <location>
        <begin position="141"/>
        <end position="188"/>
    </location>
</feature>
<dbReference type="PANTHER" id="PTHR43941:SF1">
    <property type="entry name" value="STRUCTURAL MAINTENANCE OF CHROMOSOMES PROTEIN 2"/>
    <property type="match status" value="1"/>
</dbReference>
<protein>
    <submittedName>
        <fullName evidence="3">5832_t:CDS:1</fullName>
    </submittedName>
</protein>
<accession>A0A9N9BD16</accession>
<feature type="compositionally biased region" description="Low complexity" evidence="2">
    <location>
        <begin position="56"/>
        <end position="76"/>
    </location>
</feature>
<evidence type="ECO:0000313" key="4">
    <source>
        <dbReference type="Proteomes" id="UP000789739"/>
    </source>
</evidence>
<feature type="coiled-coil region" evidence="1">
    <location>
        <begin position="1137"/>
        <end position="1292"/>
    </location>
</feature>
<reference evidence="3" key="1">
    <citation type="submission" date="2021-06" db="EMBL/GenBank/DDBJ databases">
        <authorList>
            <person name="Kallberg Y."/>
            <person name="Tangrot J."/>
            <person name="Rosling A."/>
        </authorList>
    </citation>
    <scope>NUCLEOTIDE SEQUENCE</scope>
    <source>
        <strain evidence="3">BR232B</strain>
    </source>
</reference>
<comment type="caution">
    <text evidence="3">The sequence shown here is derived from an EMBL/GenBank/DDBJ whole genome shotgun (WGS) entry which is preliminary data.</text>
</comment>
<proteinExistence type="predicted"/>
<evidence type="ECO:0000313" key="3">
    <source>
        <dbReference type="EMBL" id="CAG8561913.1"/>
    </source>
</evidence>
<feature type="coiled-coil region" evidence="1">
    <location>
        <begin position="250"/>
        <end position="839"/>
    </location>
</feature>
<organism evidence="3 4">
    <name type="scientific">Paraglomus brasilianum</name>
    <dbReference type="NCBI Taxonomy" id="144538"/>
    <lineage>
        <taxon>Eukaryota</taxon>
        <taxon>Fungi</taxon>
        <taxon>Fungi incertae sedis</taxon>
        <taxon>Mucoromycota</taxon>
        <taxon>Glomeromycotina</taxon>
        <taxon>Glomeromycetes</taxon>
        <taxon>Paraglomerales</taxon>
        <taxon>Paraglomeraceae</taxon>
        <taxon>Paraglomus</taxon>
    </lineage>
</organism>